<organism evidence="3">
    <name type="scientific">viral metagenome</name>
    <dbReference type="NCBI Taxonomy" id="1070528"/>
    <lineage>
        <taxon>unclassified sequences</taxon>
        <taxon>metagenomes</taxon>
        <taxon>organismal metagenomes</taxon>
    </lineage>
</organism>
<dbReference type="AlphaFoldDB" id="A0A6C0KCH9"/>
<accession>A0A6C0KCH9</accession>
<dbReference type="GO" id="GO:0004525">
    <property type="term" value="F:ribonuclease III activity"/>
    <property type="evidence" value="ECO:0007669"/>
    <property type="project" value="InterPro"/>
</dbReference>
<dbReference type="GO" id="GO:0006396">
    <property type="term" value="P:RNA processing"/>
    <property type="evidence" value="ECO:0007669"/>
    <property type="project" value="InterPro"/>
</dbReference>
<dbReference type="Gene3D" id="1.10.1520.10">
    <property type="entry name" value="Ribonuclease III domain"/>
    <property type="match status" value="1"/>
</dbReference>
<dbReference type="CDD" id="cd00593">
    <property type="entry name" value="RIBOc"/>
    <property type="match status" value="1"/>
</dbReference>
<dbReference type="SUPFAM" id="SSF81995">
    <property type="entry name" value="beta-sandwich domain of Sec23/24"/>
    <property type="match status" value="1"/>
</dbReference>
<reference evidence="3" key="1">
    <citation type="journal article" date="2020" name="Nature">
        <title>Giant virus diversity and host interactions through global metagenomics.</title>
        <authorList>
            <person name="Schulz F."/>
            <person name="Roux S."/>
            <person name="Paez-Espino D."/>
            <person name="Jungbluth S."/>
            <person name="Walsh D.A."/>
            <person name="Denef V.J."/>
            <person name="McMahon K.D."/>
            <person name="Konstantinidis K.T."/>
            <person name="Eloe-Fadrosh E.A."/>
            <person name="Kyrpides N.C."/>
            <person name="Woyke T."/>
        </authorList>
    </citation>
    <scope>NUCLEOTIDE SEQUENCE</scope>
    <source>
        <strain evidence="3">GVMAG-S-3300010158-109</strain>
    </source>
</reference>
<feature type="compositionally biased region" description="Pro residues" evidence="1">
    <location>
        <begin position="26"/>
        <end position="38"/>
    </location>
</feature>
<feature type="region of interest" description="Disordered" evidence="1">
    <location>
        <begin position="1"/>
        <end position="46"/>
    </location>
</feature>
<dbReference type="PROSITE" id="PS50142">
    <property type="entry name" value="RNASE_3_2"/>
    <property type="match status" value="1"/>
</dbReference>
<evidence type="ECO:0000256" key="1">
    <source>
        <dbReference type="SAM" id="MobiDB-lite"/>
    </source>
</evidence>
<dbReference type="EMBL" id="MN740867">
    <property type="protein sequence ID" value="QHU15725.1"/>
    <property type="molecule type" value="Genomic_DNA"/>
</dbReference>
<dbReference type="SUPFAM" id="SSF69065">
    <property type="entry name" value="RNase III domain-like"/>
    <property type="match status" value="1"/>
</dbReference>
<name>A0A6C0KCH9_9ZZZZ</name>
<sequence length="347" mass="39667">MASQYPNRQPPQQSYYPQPRQSYQPPYQPPQYPQPQPRQLPQQPQPYYQKPMFQGVYLGTRDETFKELIGRILETGDISKKYIDELLSPEGLSYFSTAFTHESADRDNNYEFLETLGDATLDTCTLWYLANRFPQIRCKAGSDILTKLKITIVQSKNFAKLATELGFWDFISMAKTLNEAPIKDEKILEDVFESCFAVIQLLLDKMGIGVGHVVCYKIISKMLDTKNIRIDYEQLVDAKTRLKELFDKPYTKSRYGEFAYVDAGSTPTNHKVEIVFGQSNIVGPSKNNKAYLKTGRIGQGMIVIASGQSTRTSIEAEQNAAQMALDYLRTTYNLVKEVPPEYIRFCT</sequence>
<dbReference type="Pfam" id="PF00636">
    <property type="entry name" value="Ribonuclease_3"/>
    <property type="match status" value="1"/>
</dbReference>
<evidence type="ECO:0000313" key="3">
    <source>
        <dbReference type="EMBL" id="QHU15725.1"/>
    </source>
</evidence>
<dbReference type="InterPro" id="IPR036389">
    <property type="entry name" value="RNase_III_sf"/>
</dbReference>
<evidence type="ECO:0000259" key="2">
    <source>
        <dbReference type="PROSITE" id="PS50142"/>
    </source>
</evidence>
<dbReference type="SMART" id="SM00535">
    <property type="entry name" value="RIBOc"/>
    <property type="match status" value="1"/>
</dbReference>
<dbReference type="InterPro" id="IPR000999">
    <property type="entry name" value="RNase_III_dom"/>
</dbReference>
<feature type="domain" description="RNase III" evidence="2">
    <location>
        <begin position="69"/>
        <end position="204"/>
    </location>
</feature>
<proteinExistence type="predicted"/>
<protein>
    <recommendedName>
        <fullName evidence="2">RNase III domain-containing protein</fullName>
    </recommendedName>
</protein>
<feature type="compositionally biased region" description="Low complexity" evidence="1">
    <location>
        <begin position="1"/>
        <end position="25"/>
    </location>
</feature>